<name>A0ABT2T313_9FIRM</name>
<organism evidence="1 2">
    <name type="scientific">Suilimivivens aceti</name>
    <dbReference type="NCBI Taxonomy" id="2981774"/>
    <lineage>
        <taxon>Bacteria</taxon>
        <taxon>Bacillati</taxon>
        <taxon>Bacillota</taxon>
        <taxon>Clostridia</taxon>
        <taxon>Lachnospirales</taxon>
        <taxon>Lachnospiraceae</taxon>
        <taxon>Suilimivivens</taxon>
    </lineage>
</organism>
<dbReference type="PROSITE" id="PS51257">
    <property type="entry name" value="PROKAR_LIPOPROTEIN"/>
    <property type="match status" value="1"/>
</dbReference>
<gene>
    <name evidence="1" type="ORF">OCV77_09070</name>
</gene>
<keyword evidence="2" id="KW-1185">Reference proteome</keyword>
<evidence type="ECO:0008006" key="3">
    <source>
        <dbReference type="Google" id="ProtNLM"/>
    </source>
</evidence>
<comment type="caution">
    <text evidence="1">The sequence shown here is derived from an EMBL/GenBank/DDBJ whole genome shotgun (WGS) entry which is preliminary data.</text>
</comment>
<dbReference type="RefSeq" id="WP_262574730.1">
    <property type="nucleotide sequence ID" value="NZ_JAOQKJ010000006.1"/>
</dbReference>
<protein>
    <recommendedName>
        <fullName evidence="3">Lipoprotein</fullName>
    </recommendedName>
</protein>
<dbReference type="Proteomes" id="UP001652432">
    <property type="component" value="Unassembled WGS sequence"/>
</dbReference>
<evidence type="ECO:0000313" key="1">
    <source>
        <dbReference type="EMBL" id="MCU6744646.1"/>
    </source>
</evidence>
<evidence type="ECO:0000313" key="2">
    <source>
        <dbReference type="Proteomes" id="UP001652432"/>
    </source>
</evidence>
<proteinExistence type="predicted"/>
<sequence length="215" mass="23985">MKIRKWGRRGICVLAALMLFGICGCKKEVVTVTSSLDGEEGSGYIEMKELELKEVPAANGREDVSYCAVMIPEGYHESEEVPGMYVHEMAPLDSSNIYYSSFDGTGDGYVSDSLTEKEYLKIMEDALEESGQEGSIQIESFEETSLDEVPAYKIRSTYQLGDNTIQQLTYLVMAEDTYTITYSQADDDELMADFDVSDGEIRLVKDDEVQTASNK</sequence>
<accession>A0ABT2T313</accession>
<dbReference type="EMBL" id="JAOQKJ010000006">
    <property type="protein sequence ID" value="MCU6744646.1"/>
    <property type="molecule type" value="Genomic_DNA"/>
</dbReference>
<reference evidence="1 2" key="1">
    <citation type="journal article" date="2021" name="ISME Commun">
        <title>Automated analysis of genomic sequences facilitates high-throughput and comprehensive description of bacteria.</title>
        <authorList>
            <person name="Hitch T.C.A."/>
        </authorList>
    </citation>
    <scope>NUCLEOTIDE SEQUENCE [LARGE SCALE GENOMIC DNA]</scope>
    <source>
        <strain evidence="1 2">Sanger_18</strain>
    </source>
</reference>